<evidence type="ECO:0000313" key="2">
    <source>
        <dbReference type="EMBL" id="KZO93052.1"/>
    </source>
</evidence>
<dbReference type="GO" id="GO:0016787">
    <property type="term" value="F:hydrolase activity"/>
    <property type="evidence" value="ECO:0007669"/>
    <property type="project" value="UniProtKB-KW"/>
</dbReference>
<dbReference type="PANTHER" id="PTHR17630">
    <property type="entry name" value="DIENELACTONE HYDROLASE"/>
    <property type="match status" value="1"/>
</dbReference>
<dbReference type="SUPFAM" id="SSF53474">
    <property type="entry name" value="alpha/beta-Hydrolases"/>
    <property type="match status" value="1"/>
</dbReference>
<dbReference type="Gene3D" id="3.40.50.1820">
    <property type="entry name" value="alpha/beta hydrolase"/>
    <property type="match status" value="1"/>
</dbReference>
<keyword evidence="2" id="KW-0378">Hydrolase</keyword>
<dbReference type="InterPro" id="IPR029058">
    <property type="entry name" value="AB_hydrolase_fold"/>
</dbReference>
<dbReference type="STRING" id="1330018.A0A167IX88"/>
<dbReference type="EMBL" id="KV417304">
    <property type="protein sequence ID" value="KZO93052.1"/>
    <property type="molecule type" value="Genomic_DNA"/>
</dbReference>
<feature type="domain" description="Dienelactone hydrolase" evidence="1">
    <location>
        <begin position="38"/>
        <end position="245"/>
    </location>
</feature>
<reference evidence="2 3" key="1">
    <citation type="journal article" date="2016" name="Mol. Biol. Evol.">
        <title>Comparative Genomics of Early-Diverging Mushroom-Forming Fungi Provides Insights into the Origins of Lignocellulose Decay Capabilities.</title>
        <authorList>
            <person name="Nagy L.G."/>
            <person name="Riley R."/>
            <person name="Tritt A."/>
            <person name="Adam C."/>
            <person name="Daum C."/>
            <person name="Floudas D."/>
            <person name="Sun H."/>
            <person name="Yadav J.S."/>
            <person name="Pangilinan J."/>
            <person name="Larsson K.H."/>
            <person name="Matsuura K."/>
            <person name="Barry K."/>
            <person name="Labutti K."/>
            <person name="Kuo R."/>
            <person name="Ohm R.A."/>
            <person name="Bhattacharya S.S."/>
            <person name="Shirouzu T."/>
            <person name="Yoshinaga Y."/>
            <person name="Martin F.M."/>
            <person name="Grigoriev I.V."/>
            <person name="Hibbett D.S."/>
        </authorList>
    </citation>
    <scope>NUCLEOTIDE SEQUENCE [LARGE SCALE GENOMIC DNA]</scope>
    <source>
        <strain evidence="2 3">TUFC12733</strain>
    </source>
</reference>
<dbReference type="Proteomes" id="UP000076738">
    <property type="component" value="Unassembled WGS sequence"/>
</dbReference>
<accession>A0A167IX88</accession>
<dbReference type="AlphaFoldDB" id="A0A167IX88"/>
<dbReference type="PANTHER" id="PTHR17630:SF44">
    <property type="entry name" value="PROTEIN AIM2"/>
    <property type="match status" value="1"/>
</dbReference>
<evidence type="ECO:0000313" key="3">
    <source>
        <dbReference type="Proteomes" id="UP000076738"/>
    </source>
</evidence>
<dbReference type="OrthoDB" id="1393670at2759"/>
<organism evidence="2 3">
    <name type="scientific">Calocera viscosa (strain TUFC12733)</name>
    <dbReference type="NCBI Taxonomy" id="1330018"/>
    <lineage>
        <taxon>Eukaryota</taxon>
        <taxon>Fungi</taxon>
        <taxon>Dikarya</taxon>
        <taxon>Basidiomycota</taxon>
        <taxon>Agaricomycotina</taxon>
        <taxon>Dacrymycetes</taxon>
        <taxon>Dacrymycetales</taxon>
        <taxon>Dacrymycetaceae</taxon>
        <taxon>Calocera</taxon>
    </lineage>
</organism>
<keyword evidence="3" id="KW-1185">Reference proteome</keyword>
<dbReference type="InterPro" id="IPR002925">
    <property type="entry name" value="Dienelactn_hydro"/>
</dbReference>
<name>A0A167IX88_CALVF</name>
<gene>
    <name evidence="2" type="ORF">CALVIDRAFT_503347</name>
</gene>
<protein>
    <submittedName>
        <fullName evidence="2">Alpha/beta-hydrolase</fullName>
    </submittedName>
</protein>
<sequence length="249" mass="27586">MAEYLAKHPDECCVQAVKHTGTAQGKFVDVGGIQTYVAYAPDKSLDRIILFYCDLFGPTFLNNQLVCDWFAEHGYTVLAPDCFNGEELEKIMDAEGFNLEAWIAPWRESGPKLIAETFLPAVKTQFPAKAYASVGYCFGAPMVVADLTTNHSAAGAIAHPSLLTHEHFKLVTGPLFLSCAETDPVFGAENRHKAEAILAEAKGTYHFQLFSGVRHGFAIKGDMSNENERWAKEQSAWGILGWFDRFLKK</sequence>
<dbReference type="Pfam" id="PF01738">
    <property type="entry name" value="DLH"/>
    <property type="match status" value="1"/>
</dbReference>
<evidence type="ECO:0000259" key="1">
    <source>
        <dbReference type="Pfam" id="PF01738"/>
    </source>
</evidence>
<proteinExistence type="predicted"/>